<dbReference type="EMBL" id="VCKY01000017">
    <property type="protein sequence ID" value="TMR23645.1"/>
    <property type="molecule type" value="Genomic_DNA"/>
</dbReference>
<evidence type="ECO:0000313" key="3">
    <source>
        <dbReference type="EMBL" id="TMR23645.1"/>
    </source>
</evidence>
<comment type="caution">
    <text evidence="3">The sequence shown here is derived from an EMBL/GenBank/DDBJ whole genome shotgun (WGS) entry which is preliminary data.</text>
</comment>
<feature type="signal peptide" evidence="2">
    <location>
        <begin position="1"/>
        <end position="25"/>
    </location>
</feature>
<evidence type="ECO:0000313" key="4">
    <source>
        <dbReference type="Proteomes" id="UP000309128"/>
    </source>
</evidence>
<dbReference type="OrthoDB" id="581621at2"/>
<proteinExistence type="predicted"/>
<dbReference type="Gene3D" id="2.120.10.30">
    <property type="entry name" value="TolB, C-terminal domain"/>
    <property type="match status" value="1"/>
</dbReference>
<dbReference type="RefSeq" id="WP_138665338.1">
    <property type="nucleotide sequence ID" value="NZ_VCKY01000017.1"/>
</dbReference>
<dbReference type="InterPro" id="IPR011042">
    <property type="entry name" value="6-blade_b-propeller_TolB-like"/>
</dbReference>
<accession>A0A5S4FSB1</accession>
<feature type="region of interest" description="Disordered" evidence="1">
    <location>
        <begin position="336"/>
        <end position="384"/>
    </location>
</feature>
<reference evidence="3 4" key="1">
    <citation type="submission" date="2019-05" db="EMBL/GenBank/DDBJ databases">
        <title>Draft genome sequence of Nonomuraea turkmeniaca DSM 43926.</title>
        <authorList>
            <person name="Saricaoglu S."/>
            <person name="Isik K."/>
        </authorList>
    </citation>
    <scope>NUCLEOTIDE SEQUENCE [LARGE SCALE GENOMIC DNA]</scope>
    <source>
        <strain evidence="3 4">DSM 43926</strain>
    </source>
</reference>
<gene>
    <name evidence="3" type="ORF">ETD86_07330</name>
</gene>
<feature type="compositionally biased region" description="Polar residues" evidence="1">
    <location>
        <begin position="369"/>
        <end position="384"/>
    </location>
</feature>
<dbReference type="Proteomes" id="UP000309128">
    <property type="component" value="Unassembled WGS sequence"/>
</dbReference>
<feature type="compositionally biased region" description="Low complexity" evidence="1">
    <location>
        <begin position="339"/>
        <end position="360"/>
    </location>
</feature>
<evidence type="ECO:0000256" key="1">
    <source>
        <dbReference type="SAM" id="MobiDB-lite"/>
    </source>
</evidence>
<dbReference type="InterPro" id="IPR017549">
    <property type="entry name" value="APMV_L690"/>
</dbReference>
<keyword evidence="2" id="KW-0732">Signal</keyword>
<evidence type="ECO:0000256" key="2">
    <source>
        <dbReference type="SAM" id="SignalP"/>
    </source>
</evidence>
<sequence>MRPRIITLCAVAVVLGATLTTPAHATTRTRFDVIPLVSDVQGKAPVTDPKVVNPWGLAMGKTLWVSNTGTGTATVYSGTGKKEQTEVAIPGGAPTGQVFNPGEGFTVKGKPATFIFSSPSGAITGWNAEVDPKNAIIAAFTRGADYKGLELVQTEDEAFLLAADFANGRIHAFDEDFRRIRLARWQFHDGALPDGYHAYNVAVANGNIWVSYALRDPATGKPVFGRGKGFVSRFNASGRLTGRISRTGLNAPWGITAAPQGWGPYSGSLLVGNFGDGTVHAYKQGRHLGSLRDSGGKQIVLPGLWDLERGTAATGGEKSLWFSAGIDGTKHGLIGVIAPQGTKPTSTGTGTGASPSASPTHPAGHKSSAPATQPPSQNNPYGGY</sequence>
<dbReference type="AlphaFoldDB" id="A0A5S4FSB1"/>
<organism evidence="3 4">
    <name type="scientific">Nonomuraea turkmeniaca</name>
    <dbReference type="NCBI Taxonomy" id="103838"/>
    <lineage>
        <taxon>Bacteria</taxon>
        <taxon>Bacillati</taxon>
        <taxon>Actinomycetota</taxon>
        <taxon>Actinomycetes</taxon>
        <taxon>Streptosporangiales</taxon>
        <taxon>Streptosporangiaceae</taxon>
        <taxon>Nonomuraea</taxon>
    </lineage>
</organism>
<keyword evidence="4" id="KW-1185">Reference proteome</keyword>
<dbReference type="NCBIfam" id="TIGR03118">
    <property type="entry name" value="PEPCTERM_chp_1"/>
    <property type="match status" value="1"/>
</dbReference>
<protein>
    <submittedName>
        <fullName evidence="3">TIGR03118 family protein</fullName>
    </submittedName>
</protein>
<name>A0A5S4FSB1_9ACTN</name>
<feature type="chain" id="PRO_5024328165" evidence="2">
    <location>
        <begin position="26"/>
        <end position="384"/>
    </location>
</feature>
<dbReference type="SUPFAM" id="SSF63829">
    <property type="entry name" value="Calcium-dependent phosphotriesterase"/>
    <property type="match status" value="1"/>
</dbReference>